<evidence type="ECO:0000313" key="3">
    <source>
        <dbReference type="EMBL" id="HIU91343.1"/>
    </source>
</evidence>
<dbReference type="PANTHER" id="PTHR33969:SF2">
    <property type="entry name" value="SEGREGATION AND CONDENSATION PROTEIN A"/>
    <property type="match status" value="1"/>
</dbReference>
<comment type="subunit">
    <text evidence="2">Component of a cohesin-like complex composed of ScpA, ScpB and the Smc homodimer, in which ScpA and ScpB bind to the head domain of Smc. The presence of the three proteins is required for the association of the complex with DNA.</text>
</comment>
<protein>
    <recommendedName>
        <fullName evidence="1 2">Segregation and condensation protein A</fullName>
    </recommendedName>
</protein>
<dbReference type="GO" id="GO:0006260">
    <property type="term" value="P:DNA replication"/>
    <property type="evidence" value="ECO:0007669"/>
    <property type="project" value="UniProtKB-UniRule"/>
</dbReference>
<keyword evidence="2" id="KW-0131">Cell cycle</keyword>
<dbReference type="HAMAP" id="MF_01805">
    <property type="entry name" value="ScpA"/>
    <property type="match status" value="1"/>
</dbReference>
<dbReference type="GO" id="GO:0007059">
    <property type="term" value="P:chromosome segregation"/>
    <property type="evidence" value="ECO:0007669"/>
    <property type="project" value="UniProtKB-UniRule"/>
</dbReference>
<accession>A0A9D1SPV6</accession>
<keyword evidence="2" id="KW-0963">Cytoplasm</keyword>
<dbReference type="InterPro" id="IPR023093">
    <property type="entry name" value="ScpA-like_C"/>
</dbReference>
<sequence>MTEEFEQQYIFDDNEPALELKLVNFNGPLDLLLELVKANKIEIKDIFVSQVTEQFLQYMDQLSEIDVNKAAEYMAMAATLLEIKARALIPVLEELNDEESPEKVLIRQLEEYKVFKEIVGELKECENVDRFYREPDKNVGKSVTVIKDDLSVEGFMQAFSKFLLKMQLKQQTEASRAIQKESFSVPQKIAFIREVLKTEESFMFSQLFEEGTSKNEYITTFLAVLELLKLQLIDVKQEGQFEDFTIIKRPDTDHVEVTVEDEYESASEEEYEPFE</sequence>
<organism evidence="3 4">
    <name type="scientific">Candidatus Fimimonas merdipullorum</name>
    <dbReference type="NCBI Taxonomy" id="2840822"/>
    <lineage>
        <taxon>Bacteria</taxon>
        <taxon>Pseudomonadati</taxon>
        <taxon>Myxococcota</taxon>
        <taxon>Myxococcia</taxon>
        <taxon>Myxococcales</taxon>
        <taxon>Cystobacterineae</taxon>
        <taxon>Myxococcaceae</taxon>
        <taxon>Myxococcaceae incertae sedis</taxon>
        <taxon>Candidatus Fimimonas</taxon>
    </lineage>
</organism>
<dbReference type="Pfam" id="PF02616">
    <property type="entry name" value="SMC_ScpA"/>
    <property type="match status" value="1"/>
</dbReference>
<dbReference type="PANTHER" id="PTHR33969">
    <property type="entry name" value="SEGREGATION AND CONDENSATION PROTEIN A"/>
    <property type="match status" value="1"/>
</dbReference>
<proteinExistence type="inferred from homology"/>
<comment type="function">
    <text evidence="2">Participates in chromosomal partition during cell division. May act via the formation of a condensin-like complex containing Smc and ScpB that pull DNA away from mid-cell into both cell halves.</text>
</comment>
<comment type="similarity">
    <text evidence="2">Belongs to the ScpA family.</text>
</comment>
<keyword evidence="2" id="KW-0159">Chromosome partition</keyword>
<reference evidence="3" key="1">
    <citation type="submission" date="2020-10" db="EMBL/GenBank/DDBJ databases">
        <authorList>
            <person name="Gilroy R."/>
        </authorList>
    </citation>
    <scope>NUCLEOTIDE SEQUENCE</scope>
    <source>
        <strain evidence="3">ChiHjej12B11-7776</strain>
    </source>
</reference>
<evidence type="ECO:0000313" key="4">
    <source>
        <dbReference type="Proteomes" id="UP000886852"/>
    </source>
</evidence>
<dbReference type="EMBL" id="DVOC01000086">
    <property type="protein sequence ID" value="HIU91343.1"/>
    <property type="molecule type" value="Genomic_DNA"/>
</dbReference>
<evidence type="ECO:0000256" key="1">
    <source>
        <dbReference type="ARBA" id="ARBA00044777"/>
    </source>
</evidence>
<reference evidence="3" key="2">
    <citation type="journal article" date="2021" name="PeerJ">
        <title>Extensive microbial diversity within the chicken gut microbiome revealed by metagenomics and culture.</title>
        <authorList>
            <person name="Gilroy R."/>
            <person name="Ravi A."/>
            <person name="Getino M."/>
            <person name="Pursley I."/>
            <person name="Horton D.L."/>
            <person name="Alikhan N.F."/>
            <person name="Baker D."/>
            <person name="Gharbi K."/>
            <person name="Hall N."/>
            <person name="Watson M."/>
            <person name="Adriaenssens E.M."/>
            <person name="Foster-Nyarko E."/>
            <person name="Jarju S."/>
            <person name="Secka A."/>
            <person name="Antonio M."/>
            <person name="Oren A."/>
            <person name="Chaudhuri R.R."/>
            <person name="La Ragione R."/>
            <person name="Hildebrand F."/>
            <person name="Pallen M.J."/>
        </authorList>
    </citation>
    <scope>NUCLEOTIDE SEQUENCE</scope>
    <source>
        <strain evidence="3">ChiHjej12B11-7776</strain>
    </source>
</reference>
<dbReference type="GO" id="GO:0005737">
    <property type="term" value="C:cytoplasm"/>
    <property type="evidence" value="ECO:0007669"/>
    <property type="project" value="UniProtKB-SubCell"/>
</dbReference>
<gene>
    <name evidence="2" type="primary">scpA</name>
    <name evidence="3" type="ORF">IAC72_04970</name>
</gene>
<name>A0A9D1SPV6_9BACT</name>
<dbReference type="GO" id="GO:0051301">
    <property type="term" value="P:cell division"/>
    <property type="evidence" value="ECO:0007669"/>
    <property type="project" value="UniProtKB-KW"/>
</dbReference>
<comment type="subcellular location">
    <subcellularLocation>
        <location evidence="2">Cytoplasm</location>
    </subcellularLocation>
    <text evidence="2">Associated with two foci at the outer edges of the nucleoid region in young cells, and at four foci within both cell halves in older cells.</text>
</comment>
<dbReference type="Proteomes" id="UP000886852">
    <property type="component" value="Unassembled WGS sequence"/>
</dbReference>
<dbReference type="AlphaFoldDB" id="A0A9D1SPV6"/>
<comment type="caution">
    <text evidence="3">The sequence shown here is derived from an EMBL/GenBank/DDBJ whole genome shotgun (WGS) entry which is preliminary data.</text>
</comment>
<dbReference type="InterPro" id="IPR003768">
    <property type="entry name" value="ScpA"/>
</dbReference>
<dbReference type="Gene3D" id="6.10.250.2410">
    <property type="match status" value="1"/>
</dbReference>
<evidence type="ECO:0000256" key="2">
    <source>
        <dbReference type="HAMAP-Rule" id="MF_01805"/>
    </source>
</evidence>
<keyword evidence="2" id="KW-0132">Cell division</keyword>
<dbReference type="Gene3D" id="1.10.10.580">
    <property type="entry name" value="Structural maintenance of chromosome 1. Chain E"/>
    <property type="match status" value="1"/>
</dbReference>